<evidence type="ECO:0000259" key="3">
    <source>
        <dbReference type="Pfam" id="PF02709"/>
    </source>
</evidence>
<keyword evidence="1" id="KW-0808">Transferase</keyword>
<organism evidence="4 5">
    <name type="scientific">Niabella digestorum</name>
    <dbReference type="NCBI Taxonomy" id="3117701"/>
    <lineage>
        <taxon>Bacteria</taxon>
        <taxon>Pseudomonadati</taxon>
        <taxon>Bacteroidota</taxon>
        <taxon>Chitinophagia</taxon>
        <taxon>Chitinophagales</taxon>
        <taxon>Chitinophagaceae</taxon>
        <taxon>Niabella</taxon>
    </lineage>
</organism>
<reference evidence="4 5" key="1">
    <citation type="submission" date="2024-01" db="EMBL/GenBank/DDBJ databases">
        <title>Niabella digestum sp. nov., isolated from waste digestion system.</title>
        <authorList>
            <person name="Zhang L."/>
        </authorList>
    </citation>
    <scope>NUCLEOTIDE SEQUENCE [LARGE SCALE GENOMIC DNA]</scope>
    <source>
        <strain evidence="4 5">A18</strain>
    </source>
</reference>
<dbReference type="Pfam" id="PF02709">
    <property type="entry name" value="Glyco_transf_7C"/>
    <property type="match status" value="1"/>
</dbReference>
<evidence type="ECO:0000313" key="4">
    <source>
        <dbReference type="EMBL" id="MEE6187247.1"/>
    </source>
</evidence>
<feature type="domain" description="Galactosyltransferase C-terminal" evidence="3">
    <location>
        <begin position="171"/>
        <end position="234"/>
    </location>
</feature>
<accession>A0ABU7RHI8</accession>
<feature type="domain" description="Glycosyltransferase 2-like" evidence="2">
    <location>
        <begin position="10"/>
        <end position="119"/>
    </location>
</feature>
<dbReference type="Proteomes" id="UP001357452">
    <property type="component" value="Unassembled WGS sequence"/>
</dbReference>
<dbReference type="RefSeq" id="WP_330974656.1">
    <property type="nucleotide sequence ID" value="NZ_JAZGLY010000004.1"/>
</dbReference>
<comment type="caution">
    <text evidence="4">The sequence shown here is derived from an EMBL/GenBank/DDBJ whole genome shotgun (WGS) entry which is preliminary data.</text>
</comment>
<evidence type="ECO:0000259" key="2">
    <source>
        <dbReference type="Pfam" id="PF00535"/>
    </source>
</evidence>
<sequence>MAMKKIKSTSLVISTYNWPAALRLCLQSVMNQSELPDEVIIADDGSGSETRELIESFQEKFPVPLMHVWHEDKGFRKTVILNKAIKQASGAYIIQVDGDVILHKNFIADHIFLAEENCFVRGSRGMLTPDKTKQLINGNAEARLHSLSSGILNKMNVLRCKWLAPVIARKSLSSKSVRGSNLAFWRKDFEMVNGYNNNLIGWGHEDEELATRFTNKGIYKKVVKLAAVQYHLHHKEACRKNEPLHAEFVLRIRRINTIYCANGLNQI</sequence>
<protein>
    <submittedName>
        <fullName evidence="4">Glycosyltransferase family 2 protein</fullName>
    </submittedName>
</protein>
<keyword evidence="5" id="KW-1185">Reference proteome</keyword>
<dbReference type="Gene3D" id="3.90.550.10">
    <property type="entry name" value="Spore Coat Polysaccharide Biosynthesis Protein SpsA, Chain A"/>
    <property type="match status" value="1"/>
</dbReference>
<dbReference type="InterPro" id="IPR027791">
    <property type="entry name" value="Galactosyl_T_C"/>
</dbReference>
<dbReference type="InterPro" id="IPR050834">
    <property type="entry name" value="Glycosyltransf_2"/>
</dbReference>
<dbReference type="PANTHER" id="PTHR43685:SF3">
    <property type="entry name" value="SLR2126 PROTEIN"/>
    <property type="match status" value="1"/>
</dbReference>
<dbReference type="Pfam" id="PF00535">
    <property type="entry name" value="Glycos_transf_2"/>
    <property type="match status" value="1"/>
</dbReference>
<dbReference type="SUPFAM" id="SSF53448">
    <property type="entry name" value="Nucleotide-diphospho-sugar transferases"/>
    <property type="match status" value="1"/>
</dbReference>
<dbReference type="PANTHER" id="PTHR43685">
    <property type="entry name" value="GLYCOSYLTRANSFERASE"/>
    <property type="match status" value="1"/>
</dbReference>
<dbReference type="CDD" id="cd06420">
    <property type="entry name" value="GT2_Chondriotin_Pol_N"/>
    <property type="match status" value="1"/>
</dbReference>
<dbReference type="InterPro" id="IPR001173">
    <property type="entry name" value="Glyco_trans_2-like"/>
</dbReference>
<name>A0ABU7RHI8_9BACT</name>
<evidence type="ECO:0000313" key="5">
    <source>
        <dbReference type="Proteomes" id="UP001357452"/>
    </source>
</evidence>
<proteinExistence type="predicted"/>
<evidence type="ECO:0000256" key="1">
    <source>
        <dbReference type="ARBA" id="ARBA00022679"/>
    </source>
</evidence>
<dbReference type="EMBL" id="JAZGLY010000004">
    <property type="protein sequence ID" value="MEE6187247.1"/>
    <property type="molecule type" value="Genomic_DNA"/>
</dbReference>
<gene>
    <name evidence="4" type="ORF">V2H41_08180</name>
</gene>
<dbReference type="InterPro" id="IPR029044">
    <property type="entry name" value="Nucleotide-diphossugar_trans"/>
</dbReference>